<dbReference type="AlphaFoldDB" id="D8PM93"/>
<proteinExistence type="predicted"/>
<evidence type="ECO:0000313" key="1">
    <source>
        <dbReference type="EMBL" id="EFJ02099.1"/>
    </source>
</evidence>
<dbReference type="InterPro" id="IPR032675">
    <property type="entry name" value="LRR_dom_sf"/>
</dbReference>
<dbReference type="Gene3D" id="3.80.10.10">
    <property type="entry name" value="Ribonuclease Inhibitor"/>
    <property type="match status" value="1"/>
</dbReference>
<evidence type="ECO:0000313" key="2">
    <source>
        <dbReference type="Proteomes" id="UP000007431"/>
    </source>
</evidence>
<dbReference type="RefSeq" id="XP_003037001.1">
    <property type="nucleotide sequence ID" value="XM_003036955.1"/>
</dbReference>
<gene>
    <name evidence="1" type="ORF">SCHCODRAFT_103443</name>
</gene>
<dbReference type="SUPFAM" id="SSF52047">
    <property type="entry name" value="RNI-like"/>
    <property type="match status" value="1"/>
</dbReference>
<dbReference type="InParanoid" id="D8PM93"/>
<feature type="non-terminal residue" evidence="1">
    <location>
        <position position="423"/>
    </location>
</feature>
<dbReference type="GeneID" id="9589536"/>
<reference evidence="1 2" key="1">
    <citation type="journal article" date="2010" name="Nat. Biotechnol.">
        <title>Genome sequence of the model mushroom Schizophyllum commune.</title>
        <authorList>
            <person name="Ohm R.A."/>
            <person name="de Jong J.F."/>
            <person name="Lugones L.G."/>
            <person name="Aerts A."/>
            <person name="Kothe E."/>
            <person name="Stajich J.E."/>
            <person name="de Vries R.P."/>
            <person name="Record E."/>
            <person name="Levasseur A."/>
            <person name="Baker S.E."/>
            <person name="Bartholomew K.A."/>
            <person name="Coutinho P.M."/>
            <person name="Erdmann S."/>
            <person name="Fowler T.J."/>
            <person name="Gathman A.C."/>
            <person name="Lombard V."/>
            <person name="Henrissat B."/>
            <person name="Knabe N."/>
            <person name="Kuees U."/>
            <person name="Lilly W.W."/>
            <person name="Lindquist E."/>
            <person name="Lucas S."/>
            <person name="Magnuson J.K."/>
            <person name="Piumi F."/>
            <person name="Raudaskoski M."/>
            <person name="Salamov A."/>
            <person name="Schmutz J."/>
            <person name="Schwarze F.W.M.R."/>
            <person name="vanKuyk P.A."/>
            <person name="Horton J.S."/>
            <person name="Grigoriev I.V."/>
            <person name="Woesten H.A.B."/>
        </authorList>
    </citation>
    <scope>NUCLEOTIDE SEQUENCE [LARGE SCALE GENOMIC DNA]</scope>
    <source>
        <strain evidence="2">H4-8 / FGSC 9210</strain>
    </source>
</reference>
<dbReference type="VEuPathDB" id="FungiDB:SCHCODRAFT_02723103"/>
<name>D8PM93_SCHCM</name>
<dbReference type="HOGENOM" id="CLU_649168_0_0_1"/>
<dbReference type="KEGG" id="scm:SCHCO_02723103"/>
<sequence length="423" mass="47409">MSATIDKLPTEILFYISEWYSVCVAPLSTFSLSAPYDEDSVLRVGPGIHGRLPICGASVLRAVSRRWCVLADASSSLWATIFLYHPSDFGIQQLTKYLDRAGQRPMTLHFTEELCSKAPVASIQSLVSILADERYILRWKELEMSFQHSQPEVSLEAFAHFFSAARSPTSLERFALRIGSLVPYMLEECHTNALRAIWTTALTRAPNLKAIDCTGAFPLLPPVPTNSLRRLRHIVTDCNVDDDSSPLRNLMALLTACPELEVLDIVDLVEDSAAYDKGSAIAPVVNKHLHTFRARACWIPPVFASLVRMPSLRRLDLVDECVIESKTLCEWLYFSHARLEMLHLEETEGVDGPSLGKAVNLVDVDILKDLRVLCITVPWWDRHLPKPILGLYIDACRSKSVTGYLDFEQAVDAYLTGTHQSHE</sequence>
<dbReference type="OrthoDB" id="3266451at2759"/>
<organism evidence="2">
    <name type="scientific">Schizophyllum commune (strain H4-8 / FGSC 9210)</name>
    <name type="common">Split gill fungus</name>
    <dbReference type="NCBI Taxonomy" id="578458"/>
    <lineage>
        <taxon>Eukaryota</taxon>
        <taxon>Fungi</taxon>
        <taxon>Dikarya</taxon>
        <taxon>Basidiomycota</taxon>
        <taxon>Agaricomycotina</taxon>
        <taxon>Agaricomycetes</taxon>
        <taxon>Agaricomycetidae</taxon>
        <taxon>Agaricales</taxon>
        <taxon>Schizophyllaceae</taxon>
        <taxon>Schizophyllum</taxon>
    </lineage>
</organism>
<dbReference type="EMBL" id="GL377302">
    <property type="protein sequence ID" value="EFJ02099.1"/>
    <property type="molecule type" value="Genomic_DNA"/>
</dbReference>
<dbReference type="Proteomes" id="UP000007431">
    <property type="component" value="Unassembled WGS sequence"/>
</dbReference>
<protein>
    <recommendedName>
        <fullName evidence="3">F-box domain-containing protein</fullName>
    </recommendedName>
</protein>
<keyword evidence="2" id="KW-1185">Reference proteome</keyword>
<accession>D8PM93</accession>
<evidence type="ECO:0008006" key="3">
    <source>
        <dbReference type="Google" id="ProtNLM"/>
    </source>
</evidence>